<evidence type="ECO:0000313" key="12">
    <source>
        <dbReference type="Proteomes" id="UP000695022"/>
    </source>
</evidence>
<reference evidence="13" key="1">
    <citation type="submission" date="2025-08" db="UniProtKB">
        <authorList>
            <consortium name="RefSeq"/>
        </authorList>
    </citation>
    <scope>IDENTIFICATION</scope>
</reference>
<evidence type="ECO:0000256" key="3">
    <source>
        <dbReference type="ARBA" id="ARBA00022448"/>
    </source>
</evidence>
<evidence type="ECO:0000256" key="4">
    <source>
        <dbReference type="ARBA" id="ARBA00022538"/>
    </source>
</evidence>
<comment type="subcellular location">
    <subcellularLocation>
        <location evidence="1">Endomembrane system</location>
        <topology evidence="1">Multi-pass membrane protein</topology>
    </subcellularLocation>
</comment>
<evidence type="ECO:0000256" key="6">
    <source>
        <dbReference type="ARBA" id="ARBA00022826"/>
    </source>
</evidence>
<keyword evidence="4" id="KW-0633">Potassium transport</keyword>
<keyword evidence="9" id="KW-0406">Ion transport</keyword>
<dbReference type="RefSeq" id="XP_014669678.1">
    <property type="nucleotide sequence ID" value="XM_014814192.1"/>
</dbReference>
<keyword evidence="5" id="KW-0812">Transmembrane</keyword>
<evidence type="ECO:0000256" key="2">
    <source>
        <dbReference type="ARBA" id="ARBA00005766"/>
    </source>
</evidence>
<evidence type="ECO:0000256" key="10">
    <source>
        <dbReference type="ARBA" id="ARBA00023136"/>
    </source>
</evidence>
<dbReference type="PANTHER" id="PTHR12454">
    <property type="entry name" value="TRIMERIC INTRACELLULAR CATION CHANNEL"/>
    <property type="match status" value="1"/>
</dbReference>
<keyword evidence="3" id="KW-0813">Transport</keyword>
<keyword evidence="11" id="KW-0407">Ion channel</keyword>
<dbReference type="Proteomes" id="UP000695022">
    <property type="component" value="Unplaced"/>
</dbReference>
<evidence type="ECO:0000256" key="9">
    <source>
        <dbReference type="ARBA" id="ARBA00023065"/>
    </source>
</evidence>
<gene>
    <name evidence="13" type="primary">LOC106810749</name>
</gene>
<evidence type="ECO:0000256" key="1">
    <source>
        <dbReference type="ARBA" id="ARBA00004127"/>
    </source>
</evidence>
<organism evidence="12 13">
    <name type="scientific">Priapulus caudatus</name>
    <name type="common">Priapulid worm</name>
    <dbReference type="NCBI Taxonomy" id="37621"/>
    <lineage>
        <taxon>Eukaryota</taxon>
        <taxon>Metazoa</taxon>
        <taxon>Ecdysozoa</taxon>
        <taxon>Scalidophora</taxon>
        <taxon>Priapulida</taxon>
        <taxon>Priapulimorpha</taxon>
        <taxon>Priapulimorphida</taxon>
        <taxon>Priapulidae</taxon>
        <taxon>Priapulus</taxon>
    </lineage>
</organism>
<keyword evidence="6" id="KW-0631">Potassium channel</keyword>
<dbReference type="GeneID" id="106810749"/>
<evidence type="ECO:0000313" key="13">
    <source>
        <dbReference type="RefSeq" id="XP_014669678.1"/>
    </source>
</evidence>
<proteinExistence type="inferred from homology"/>
<sequence length="214" mass="24160">MDQEMLIEVAKQVKDLPMYPYFEIAHYTLMCMYVREDFAAGAGLCNTFFLASFVLCITRTCAHVLESAVGNAERINRITYMADGACVRDNACCRFRYLINYSPFDVVYKMARFAPVKLVPQLMVEVRRTHRIHLSVTRSLHKYDDFYILAVLVGTSFAAGSNIMRTAERLVRGIWSPGQNEALQPSFYTKACALLQITHLAVALDISTADGFAN</sequence>
<dbReference type="PANTHER" id="PTHR12454:SF11">
    <property type="entry name" value="GH25683P"/>
    <property type="match status" value="1"/>
</dbReference>
<comment type="similarity">
    <text evidence="2">Belongs to the TMEM38 family.</text>
</comment>
<keyword evidence="7" id="KW-0630">Potassium</keyword>
<evidence type="ECO:0000256" key="8">
    <source>
        <dbReference type="ARBA" id="ARBA00022989"/>
    </source>
</evidence>
<dbReference type="Pfam" id="PF05197">
    <property type="entry name" value="TRIC"/>
    <property type="match status" value="1"/>
</dbReference>
<evidence type="ECO:0000256" key="7">
    <source>
        <dbReference type="ARBA" id="ARBA00022958"/>
    </source>
</evidence>
<keyword evidence="8" id="KW-1133">Transmembrane helix</keyword>
<name>A0ABM1EBV7_PRICU</name>
<evidence type="ECO:0000256" key="5">
    <source>
        <dbReference type="ARBA" id="ARBA00022692"/>
    </source>
</evidence>
<keyword evidence="12" id="KW-1185">Reference proteome</keyword>
<keyword evidence="10" id="KW-0472">Membrane</keyword>
<protein>
    <submittedName>
        <fullName evidence="13">Trimeric intracellular cation channel type B-like</fullName>
    </submittedName>
</protein>
<dbReference type="InterPro" id="IPR007866">
    <property type="entry name" value="TRIC_channel"/>
</dbReference>
<accession>A0ABM1EBV7</accession>
<evidence type="ECO:0000256" key="11">
    <source>
        <dbReference type="ARBA" id="ARBA00023303"/>
    </source>
</evidence>